<evidence type="ECO:0000256" key="3">
    <source>
        <dbReference type="ARBA" id="ARBA00022801"/>
    </source>
</evidence>
<evidence type="ECO:0000256" key="4">
    <source>
        <dbReference type="ARBA" id="ARBA00023204"/>
    </source>
</evidence>
<dbReference type="GO" id="GO:0003677">
    <property type="term" value="F:DNA binding"/>
    <property type="evidence" value="ECO:0007669"/>
    <property type="project" value="InterPro"/>
</dbReference>
<dbReference type="FunFam" id="3.10.300.10:FF:000001">
    <property type="entry name" value="Putative 3-methyladenine DNA glycosylase"/>
    <property type="match status" value="1"/>
</dbReference>
<evidence type="ECO:0000256" key="1">
    <source>
        <dbReference type="ARBA" id="ARBA00009232"/>
    </source>
</evidence>
<comment type="caution">
    <text evidence="8">The sequence shown here is derived from an EMBL/GenBank/DDBJ whole genome shotgun (WGS) entry which is preliminary data.</text>
</comment>
<dbReference type="PANTHER" id="PTHR10429:SF0">
    <property type="entry name" value="DNA-3-METHYLADENINE GLYCOSYLASE"/>
    <property type="match status" value="1"/>
</dbReference>
<dbReference type="AlphaFoldDB" id="A0A2T5GF72"/>
<dbReference type="GO" id="GO:0006284">
    <property type="term" value="P:base-excision repair"/>
    <property type="evidence" value="ECO:0007669"/>
    <property type="project" value="InterPro"/>
</dbReference>
<evidence type="ECO:0000256" key="2">
    <source>
        <dbReference type="ARBA" id="ARBA00022763"/>
    </source>
</evidence>
<dbReference type="Gene3D" id="3.10.300.10">
    <property type="entry name" value="Methylpurine-DNA glycosylase (MPG)"/>
    <property type="match status" value="1"/>
</dbReference>
<evidence type="ECO:0000313" key="8">
    <source>
        <dbReference type="EMBL" id="PTQ54833.1"/>
    </source>
</evidence>
<proteinExistence type="inferred from homology"/>
<dbReference type="InterPro" id="IPR036995">
    <property type="entry name" value="MPG_sf"/>
</dbReference>
<dbReference type="EC" id="3.2.2.-" evidence="5"/>
<comment type="similarity">
    <text evidence="1 5">Belongs to the DNA glycosylase MPG family.</text>
</comment>
<dbReference type="SUPFAM" id="SSF50486">
    <property type="entry name" value="FMT C-terminal domain-like"/>
    <property type="match status" value="1"/>
</dbReference>
<reference evidence="8 9" key="1">
    <citation type="submission" date="2017-08" db="EMBL/GenBank/DDBJ databases">
        <title>Burning lignite coal seam in the remote Altai Mountains harbors a hydrogen-driven thermophilic microbial community.</title>
        <authorList>
            <person name="Kadnikov V.V."/>
            <person name="Mardanov A.V."/>
            <person name="Ivasenko D."/>
            <person name="Beletsky A.V."/>
            <person name="Karnachuk O.V."/>
            <person name="Ravin N.V."/>
        </authorList>
    </citation>
    <scope>NUCLEOTIDE SEQUENCE [LARGE SCALE GENOMIC DNA]</scope>
    <source>
        <strain evidence="8">AL33</strain>
    </source>
</reference>
<dbReference type="NCBIfam" id="TIGR00567">
    <property type="entry name" value="3mg"/>
    <property type="match status" value="1"/>
</dbReference>
<evidence type="ECO:0000256" key="5">
    <source>
        <dbReference type="HAMAP-Rule" id="MF_00527"/>
    </source>
</evidence>
<keyword evidence="7" id="KW-0326">Glycosidase</keyword>
<keyword evidence="3 5" id="KW-0378">Hydrolase</keyword>
<accession>A0A2T5GF72</accession>
<dbReference type="InterPro" id="IPR003180">
    <property type="entry name" value="MPG"/>
</dbReference>
<dbReference type="CDD" id="cd00540">
    <property type="entry name" value="AAG"/>
    <property type="match status" value="1"/>
</dbReference>
<dbReference type="InterPro" id="IPR011034">
    <property type="entry name" value="Formyl_transferase-like_C_sf"/>
</dbReference>
<keyword evidence="2 5" id="KW-0227">DNA damage</keyword>
<dbReference type="PANTHER" id="PTHR10429">
    <property type="entry name" value="DNA-3-METHYLADENINE GLYCOSYLASE"/>
    <property type="match status" value="1"/>
</dbReference>
<keyword evidence="4 5" id="KW-0234">DNA repair</keyword>
<dbReference type="Proteomes" id="UP000748108">
    <property type="component" value="Unassembled WGS sequence"/>
</dbReference>
<evidence type="ECO:0000313" key="7">
    <source>
        <dbReference type="EMBL" id="MBT9281979.1"/>
    </source>
</evidence>
<reference evidence="7" key="2">
    <citation type="journal article" date="2021" name="Microbiology">
        <title>Metagenomic Analysis of the Microbial Community in the Underground Coal Fire Area (Kemerovo Region, Russia) Revealed Predominance of Thermophilic Members of the Phyla Deinococcus-thermus, Aquificae, and Firmicutes.</title>
        <authorList>
            <person name="Kadnikov V."/>
            <person name="Mardanov A.V."/>
            <person name="Beletsky A.V."/>
            <person name="Karnachuk O.V."/>
            <person name="Ravin N.V."/>
        </authorList>
    </citation>
    <scope>NUCLEOTIDE SEQUENCE</scope>
    <source>
        <strain evidence="7">RBS10-49</strain>
    </source>
</reference>
<organism evidence="8 9">
    <name type="scientific">Hydrogenibacillus schlegelii</name>
    <name type="common">Bacillus schlegelii</name>
    <dbReference type="NCBI Taxonomy" id="1484"/>
    <lineage>
        <taxon>Bacteria</taxon>
        <taxon>Bacillati</taxon>
        <taxon>Bacillota</taxon>
        <taxon>Bacilli</taxon>
        <taxon>Bacillales</taxon>
        <taxon>Bacillales Family X. Incertae Sedis</taxon>
        <taxon>Hydrogenibacillus</taxon>
    </lineage>
</organism>
<feature type="region of interest" description="Disordered" evidence="6">
    <location>
        <begin position="215"/>
        <end position="264"/>
    </location>
</feature>
<evidence type="ECO:0000256" key="6">
    <source>
        <dbReference type="SAM" id="MobiDB-lite"/>
    </source>
</evidence>
<dbReference type="OrthoDB" id="9794313at2"/>
<dbReference type="Proteomes" id="UP000244180">
    <property type="component" value="Unassembled WGS sequence"/>
</dbReference>
<name>A0A2T5GF72_HYDSH</name>
<protein>
    <recommendedName>
        <fullName evidence="5">Putative 3-methyladenine DNA glycosylase</fullName>
        <ecNumber evidence="5">3.2.2.-</ecNumber>
    </recommendedName>
</protein>
<dbReference type="EMBL" id="JAHHQF010000047">
    <property type="protein sequence ID" value="MBT9281979.1"/>
    <property type="molecule type" value="Genomic_DNA"/>
</dbReference>
<evidence type="ECO:0000313" key="9">
    <source>
        <dbReference type="Proteomes" id="UP000244180"/>
    </source>
</evidence>
<sequence>MNDSRPLTDAERAWLDAHPPVSPDFFTRPTLELARALLGQILVHIAPDGVAAGRIVETEAYLGPHDKAAHSYGGRLTHRTRIMFGPPGFSYVYKIYGLYDCLNVTAGAEGEPQAVLIRAVEPIFGEALMRRRRNDPPERTRLTAGPGRLTQALGITTAHYGLPLFAPPLYIAAGEPVPPERIARGPRIGIDYAEEARHYPWRFWIDGHPFVSVLPKTGRSSGPTKSGPAEAPEPGDPFGPAKTPESGTSSGPKATTPPAEGSAP</sequence>
<dbReference type="HAMAP" id="MF_00527">
    <property type="entry name" value="3MGH"/>
    <property type="match status" value="1"/>
</dbReference>
<dbReference type="GO" id="GO:0003905">
    <property type="term" value="F:alkylbase DNA N-glycosylase activity"/>
    <property type="evidence" value="ECO:0007669"/>
    <property type="project" value="InterPro"/>
</dbReference>
<dbReference type="Pfam" id="PF02245">
    <property type="entry name" value="Pur_DNA_glyco"/>
    <property type="match status" value="1"/>
</dbReference>
<gene>
    <name evidence="8" type="ORF">HSCHL_1776</name>
    <name evidence="7" type="ORF">KM312_04890</name>
</gene>
<dbReference type="NCBIfam" id="NF002003">
    <property type="entry name" value="PRK00802.1-3"/>
    <property type="match status" value="1"/>
</dbReference>
<dbReference type="EMBL" id="PEBV01000001">
    <property type="protein sequence ID" value="PTQ54833.1"/>
    <property type="molecule type" value="Genomic_DNA"/>
</dbReference>